<comment type="caution">
    <text evidence="1">The sequence shown here is derived from an EMBL/GenBank/DDBJ whole genome shotgun (WGS) entry which is preliminary data.</text>
</comment>
<dbReference type="EMBL" id="LACI01000232">
    <property type="protein sequence ID" value="KJU87308.1"/>
    <property type="molecule type" value="Genomic_DNA"/>
</dbReference>
<evidence type="ECO:0000313" key="1">
    <source>
        <dbReference type="EMBL" id="KJU87308.1"/>
    </source>
</evidence>
<sequence>MDEVLSDFINHHTNKGNKSPYTGLPLFVATHTTQGEIVLTPVDSRYVSITAYAHDIASPIFSHVVTSR</sequence>
<keyword evidence="2" id="KW-1185">Reference proteome</keyword>
<proteinExistence type="predicted"/>
<dbReference type="Proteomes" id="UP000033423">
    <property type="component" value="Unassembled WGS sequence"/>
</dbReference>
<gene>
    <name evidence="1" type="ORF">MBAV_000500</name>
</gene>
<name>A0A0F3H315_9BACT</name>
<evidence type="ECO:0000313" key="2">
    <source>
        <dbReference type="Proteomes" id="UP000033423"/>
    </source>
</evidence>
<protein>
    <submittedName>
        <fullName evidence="1">Type IV pilin</fullName>
    </submittedName>
</protein>
<reference evidence="1 2" key="1">
    <citation type="submission" date="2015-02" db="EMBL/GenBank/DDBJ databases">
        <title>Single-cell genomics of uncultivated deep-branching MTB reveals a conserved set of magnetosome genes.</title>
        <authorList>
            <person name="Kolinko S."/>
            <person name="Richter M."/>
            <person name="Glockner F.O."/>
            <person name="Brachmann A."/>
            <person name="Schuler D."/>
        </authorList>
    </citation>
    <scope>NUCLEOTIDE SEQUENCE [LARGE SCALE GENOMIC DNA]</scope>
    <source>
        <strain evidence="1">TM-1</strain>
    </source>
</reference>
<accession>A0A0F3H315</accession>
<organism evidence="1 2">
    <name type="scientific">Candidatus Magnetobacterium bavaricum</name>
    <dbReference type="NCBI Taxonomy" id="29290"/>
    <lineage>
        <taxon>Bacteria</taxon>
        <taxon>Pseudomonadati</taxon>
        <taxon>Nitrospirota</taxon>
        <taxon>Thermodesulfovibrionia</taxon>
        <taxon>Thermodesulfovibrionales</taxon>
        <taxon>Candidatus Magnetobacteriaceae</taxon>
        <taxon>Candidatus Magnetobacterium</taxon>
    </lineage>
</organism>
<dbReference type="AlphaFoldDB" id="A0A0F3H315"/>